<evidence type="ECO:0000256" key="2">
    <source>
        <dbReference type="ARBA" id="ARBA00023136"/>
    </source>
</evidence>
<accession>A0AAQ3L282</accession>
<dbReference type="PANTHER" id="PTHR31234:SF55">
    <property type="entry name" value="LATE EMBRYOGENESIS ABUNDANT (LEA) HYDROXYPROLINE-RICH GLYCOPROTEIN FAMILY"/>
    <property type="match status" value="1"/>
</dbReference>
<feature type="transmembrane region" description="Helical" evidence="3">
    <location>
        <begin position="119"/>
        <end position="141"/>
    </location>
</feature>
<keyword evidence="2 3" id="KW-0472">Membrane</keyword>
<organism evidence="4 5">
    <name type="scientific">Canna indica</name>
    <name type="common">Indian-shot</name>
    <dbReference type="NCBI Taxonomy" id="4628"/>
    <lineage>
        <taxon>Eukaryota</taxon>
        <taxon>Viridiplantae</taxon>
        <taxon>Streptophyta</taxon>
        <taxon>Embryophyta</taxon>
        <taxon>Tracheophyta</taxon>
        <taxon>Spermatophyta</taxon>
        <taxon>Magnoliopsida</taxon>
        <taxon>Liliopsida</taxon>
        <taxon>Zingiberales</taxon>
        <taxon>Cannaceae</taxon>
        <taxon>Canna</taxon>
    </lineage>
</organism>
<dbReference type="EMBL" id="CP136896">
    <property type="protein sequence ID" value="WOL15542.1"/>
    <property type="molecule type" value="Genomic_DNA"/>
</dbReference>
<dbReference type="GO" id="GO:0098542">
    <property type="term" value="P:defense response to other organism"/>
    <property type="evidence" value="ECO:0007669"/>
    <property type="project" value="InterPro"/>
</dbReference>
<proteinExistence type="predicted"/>
<keyword evidence="3" id="KW-1133">Transmembrane helix</keyword>
<dbReference type="GO" id="GO:0005886">
    <property type="term" value="C:plasma membrane"/>
    <property type="evidence" value="ECO:0007669"/>
    <property type="project" value="TreeGrafter"/>
</dbReference>
<evidence type="ECO:0000256" key="1">
    <source>
        <dbReference type="ARBA" id="ARBA00004370"/>
    </source>
</evidence>
<gene>
    <name evidence="4" type="ORF">Cni_G24323</name>
</gene>
<comment type="subcellular location">
    <subcellularLocation>
        <location evidence="1">Membrane</location>
    </subcellularLocation>
</comment>
<dbReference type="InterPro" id="IPR044839">
    <property type="entry name" value="NDR1-like"/>
</dbReference>
<sequence length="312" mass="33912">MEFPSAISKTESLGPTAYFYSSINRLKQSIGNRSAQLHSLPFFANFPVAAMSSSASDPKPIATGYPAPAAGAAYPYHAPPPPSYYHNGAPPPPQPHYYPPAYAAAPPPPRYNTTFLRRLLLVAVSFFILLGLIVLIIWLVLRPRLPEVSVSSFSISGFNLSASQPQSPQLSGNFDLNLTVHNPNGKMGIYYDRVTAAVLYGSDTLSETFLAPFYQWKGETTALPARLVAAGEYVDSDVVKGINSERGRGDGAVSFHVRVLAWVRFRSGAWRTRWHVLRIYCDNVPIGFRNGSTAATTGSLVGSTPKKCVSDL</sequence>
<evidence type="ECO:0008006" key="6">
    <source>
        <dbReference type="Google" id="ProtNLM"/>
    </source>
</evidence>
<dbReference type="Proteomes" id="UP001327560">
    <property type="component" value="Chromosome 7"/>
</dbReference>
<dbReference type="AlphaFoldDB" id="A0AAQ3L282"/>
<evidence type="ECO:0000313" key="5">
    <source>
        <dbReference type="Proteomes" id="UP001327560"/>
    </source>
</evidence>
<evidence type="ECO:0000313" key="4">
    <source>
        <dbReference type="EMBL" id="WOL15542.1"/>
    </source>
</evidence>
<keyword evidence="5" id="KW-1185">Reference proteome</keyword>
<protein>
    <recommendedName>
        <fullName evidence="6">Late embryogenesis abundant protein LEA-2 subgroup domain-containing protein</fullName>
    </recommendedName>
</protein>
<keyword evidence="3" id="KW-0812">Transmembrane</keyword>
<evidence type="ECO:0000256" key="3">
    <source>
        <dbReference type="SAM" id="Phobius"/>
    </source>
</evidence>
<dbReference type="PANTHER" id="PTHR31234">
    <property type="entry name" value="LATE EMBRYOGENESIS ABUNDANT (LEA) HYDROXYPROLINE-RICH GLYCOPROTEIN FAMILY"/>
    <property type="match status" value="1"/>
</dbReference>
<name>A0AAQ3L282_9LILI</name>
<reference evidence="4 5" key="1">
    <citation type="submission" date="2023-10" db="EMBL/GenBank/DDBJ databases">
        <title>Chromosome-scale genome assembly provides insights into flower coloration mechanisms of Canna indica.</title>
        <authorList>
            <person name="Li C."/>
        </authorList>
    </citation>
    <scope>NUCLEOTIDE SEQUENCE [LARGE SCALE GENOMIC DNA]</scope>
    <source>
        <tissue evidence="4">Flower</tissue>
    </source>
</reference>